<feature type="signal peptide" evidence="1">
    <location>
        <begin position="1"/>
        <end position="16"/>
    </location>
</feature>
<accession>A0A9P0XEU6</accession>
<keyword evidence="1" id="KW-0732">Signal</keyword>
<sequence>MWVVTVLCALVVTGAGAPNATHRRADPREPLVSEDEDDLVLDYYDEARINISVLISEMRDAQDMKRKQTRF</sequence>
<evidence type="ECO:0000313" key="2">
    <source>
        <dbReference type="EMBL" id="CAH4033629.1"/>
    </source>
</evidence>
<dbReference type="EMBL" id="CALOZG010000032">
    <property type="protein sequence ID" value="CAH4033629.1"/>
    <property type="molecule type" value="Genomic_DNA"/>
</dbReference>
<evidence type="ECO:0000256" key="1">
    <source>
        <dbReference type="SAM" id="SignalP"/>
    </source>
</evidence>
<gene>
    <name evidence="2" type="ORF">PIBRA_LOCUS9898</name>
</gene>
<dbReference type="AlphaFoldDB" id="A0A9P0XEU6"/>
<name>A0A9P0XEU6_PIEBR</name>
<reference evidence="2" key="1">
    <citation type="submission" date="2022-05" db="EMBL/GenBank/DDBJ databases">
        <authorList>
            <person name="Okamura Y."/>
        </authorList>
    </citation>
    <scope>NUCLEOTIDE SEQUENCE</scope>
</reference>
<feature type="chain" id="PRO_5040447531" evidence="1">
    <location>
        <begin position="17"/>
        <end position="71"/>
    </location>
</feature>
<dbReference type="Proteomes" id="UP001152562">
    <property type="component" value="Unassembled WGS sequence"/>
</dbReference>
<evidence type="ECO:0000313" key="3">
    <source>
        <dbReference type="Proteomes" id="UP001152562"/>
    </source>
</evidence>
<keyword evidence="3" id="KW-1185">Reference proteome</keyword>
<comment type="caution">
    <text evidence="2">The sequence shown here is derived from an EMBL/GenBank/DDBJ whole genome shotgun (WGS) entry which is preliminary data.</text>
</comment>
<protein>
    <submittedName>
        <fullName evidence="2">Uncharacterized protein</fullName>
    </submittedName>
</protein>
<proteinExistence type="predicted"/>
<organism evidence="2 3">
    <name type="scientific">Pieris brassicae</name>
    <name type="common">White butterfly</name>
    <name type="synonym">Large white butterfly</name>
    <dbReference type="NCBI Taxonomy" id="7116"/>
    <lineage>
        <taxon>Eukaryota</taxon>
        <taxon>Metazoa</taxon>
        <taxon>Ecdysozoa</taxon>
        <taxon>Arthropoda</taxon>
        <taxon>Hexapoda</taxon>
        <taxon>Insecta</taxon>
        <taxon>Pterygota</taxon>
        <taxon>Neoptera</taxon>
        <taxon>Endopterygota</taxon>
        <taxon>Lepidoptera</taxon>
        <taxon>Glossata</taxon>
        <taxon>Ditrysia</taxon>
        <taxon>Papilionoidea</taxon>
        <taxon>Pieridae</taxon>
        <taxon>Pierinae</taxon>
        <taxon>Pieris</taxon>
    </lineage>
</organism>